<accession>A0A4V3P515</accession>
<dbReference type="PROSITE" id="PS50885">
    <property type="entry name" value="HAMP"/>
    <property type="match status" value="1"/>
</dbReference>
<dbReference type="GO" id="GO:0007165">
    <property type="term" value="P:signal transduction"/>
    <property type="evidence" value="ECO:0007669"/>
    <property type="project" value="InterPro"/>
</dbReference>
<dbReference type="SUPFAM" id="SSF46689">
    <property type="entry name" value="Homeodomain-like"/>
    <property type="match status" value="1"/>
</dbReference>
<evidence type="ECO:0000259" key="4">
    <source>
        <dbReference type="PROSITE" id="PS01124"/>
    </source>
</evidence>
<comment type="caution">
    <text evidence="6">The sequence shown here is derived from an EMBL/GenBank/DDBJ whole genome shotgun (WGS) entry which is preliminary data.</text>
</comment>
<keyword evidence="7" id="KW-1185">Reference proteome</keyword>
<dbReference type="GO" id="GO:0043565">
    <property type="term" value="F:sequence-specific DNA binding"/>
    <property type="evidence" value="ECO:0007669"/>
    <property type="project" value="InterPro"/>
</dbReference>
<feature type="domain" description="HTH araC/xylS-type" evidence="4">
    <location>
        <begin position="220"/>
        <end position="319"/>
    </location>
</feature>
<evidence type="ECO:0000256" key="1">
    <source>
        <dbReference type="ARBA" id="ARBA00023015"/>
    </source>
</evidence>
<proteinExistence type="predicted"/>
<dbReference type="AlphaFoldDB" id="A0A4V3P515"/>
<dbReference type="SUPFAM" id="SSF158472">
    <property type="entry name" value="HAMP domain-like"/>
    <property type="match status" value="1"/>
</dbReference>
<organism evidence="6 7">
    <name type="scientific">Flavivirga rizhaonensis</name>
    <dbReference type="NCBI Taxonomy" id="2559571"/>
    <lineage>
        <taxon>Bacteria</taxon>
        <taxon>Pseudomonadati</taxon>
        <taxon>Bacteroidota</taxon>
        <taxon>Flavobacteriia</taxon>
        <taxon>Flavobacteriales</taxon>
        <taxon>Flavobacteriaceae</taxon>
        <taxon>Flavivirga</taxon>
    </lineage>
</organism>
<dbReference type="PROSITE" id="PS01124">
    <property type="entry name" value="HTH_ARAC_FAMILY_2"/>
    <property type="match status" value="1"/>
</dbReference>
<reference evidence="6 7" key="1">
    <citation type="submission" date="2019-04" db="EMBL/GenBank/DDBJ databases">
        <authorList>
            <person name="Liu A."/>
        </authorList>
    </citation>
    <scope>NUCLEOTIDE SEQUENCE [LARGE SCALE GENOMIC DNA]</scope>
    <source>
        <strain evidence="6 7">RZ03</strain>
    </source>
</reference>
<dbReference type="CDD" id="cd06225">
    <property type="entry name" value="HAMP"/>
    <property type="match status" value="1"/>
</dbReference>
<dbReference type="Pfam" id="PF00672">
    <property type="entry name" value="HAMP"/>
    <property type="match status" value="1"/>
</dbReference>
<feature type="domain" description="HAMP" evidence="5">
    <location>
        <begin position="10"/>
        <end position="57"/>
    </location>
</feature>
<dbReference type="PANTHER" id="PTHR47893:SF1">
    <property type="entry name" value="REGULATORY PROTEIN PCHR"/>
    <property type="match status" value="1"/>
</dbReference>
<keyword evidence="2" id="KW-0238">DNA-binding</keyword>
<keyword evidence="3" id="KW-0804">Transcription</keyword>
<dbReference type="RefSeq" id="WP_135876298.1">
    <property type="nucleotide sequence ID" value="NZ_SRSO01000006.1"/>
</dbReference>
<dbReference type="Gene3D" id="3.30.450.20">
    <property type="entry name" value="PAS domain"/>
    <property type="match status" value="1"/>
</dbReference>
<dbReference type="GO" id="GO:0003700">
    <property type="term" value="F:DNA-binding transcription factor activity"/>
    <property type="evidence" value="ECO:0007669"/>
    <property type="project" value="InterPro"/>
</dbReference>
<dbReference type="PANTHER" id="PTHR47893">
    <property type="entry name" value="REGULATORY PROTEIN PCHR"/>
    <property type="match status" value="1"/>
</dbReference>
<protein>
    <submittedName>
        <fullName evidence="6">Helix-turn-helix domain-containing protein</fullName>
    </submittedName>
</protein>
<sequence length="332" mass="38610">MHTDYDKKKLTHIYNALMEFASGNLTIRLKTTHRKDEIETLARLINVTLDKVSTFFYHDGFVNQTETYNYRIQSIFILDWDDSMVAFNPSVKKILAFNENELKAKPFNSLLTDKSKLEWDYLKSELSKKGKLHNEFIELSFKTKQDSIIIMNCLVDKLLGENGSDEKIFITSVEIEKDSEKKKGELYKKITTSTINNAAPKRKNYKYQITLKPGDLEKINQVHEYIQENLSDPLPSLKKLAESIGTNESRLRHGFKFIYGESPYGFFKSERLNKALQLVKNSDVPIKKIATLTGFKHVSHFTIAFKNKYNYTPRDIRKQSHINKVEKGFKNV</sequence>
<dbReference type="InterPro" id="IPR009057">
    <property type="entry name" value="Homeodomain-like_sf"/>
</dbReference>
<dbReference type="Gene3D" id="1.10.10.60">
    <property type="entry name" value="Homeodomain-like"/>
    <property type="match status" value="1"/>
</dbReference>
<evidence type="ECO:0000259" key="5">
    <source>
        <dbReference type="PROSITE" id="PS50885"/>
    </source>
</evidence>
<gene>
    <name evidence="6" type="ORF">EM932_06145</name>
</gene>
<dbReference type="SMART" id="SM00342">
    <property type="entry name" value="HTH_ARAC"/>
    <property type="match status" value="1"/>
</dbReference>
<dbReference type="EMBL" id="SRSO01000006">
    <property type="protein sequence ID" value="TGV03604.1"/>
    <property type="molecule type" value="Genomic_DNA"/>
</dbReference>
<name>A0A4V3P515_9FLAO</name>
<dbReference type="OrthoDB" id="1451418at2"/>
<evidence type="ECO:0000313" key="7">
    <source>
        <dbReference type="Proteomes" id="UP000307602"/>
    </source>
</evidence>
<evidence type="ECO:0000313" key="6">
    <source>
        <dbReference type="EMBL" id="TGV03604.1"/>
    </source>
</evidence>
<dbReference type="Proteomes" id="UP000307602">
    <property type="component" value="Unassembled WGS sequence"/>
</dbReference>
<dbReference type="InterPro" id="IPR018060">
    <property type="entry name" value="HTH_AraC"/>
</dbReference>
<dbReference type="InterPro" id="IPR018062">
    <property type="entry name" value="HTH_AraC-typ_CS"/>
</dbReference>
<evidence type="ECO:0000256" key="2">
    <source>
        <dbReference type="ARBA" id="ARBA00023125"/>
    </source>
</evidence>
<evidence type="ECO:0000256" key="3">
    <source>
        <dbReference type="ARBA" id="ARBA00023163"/>
    </source>
</evidence>
<dbReference type="Pfam" id="PF12833">
    <property type="entry name" value="HTH_18"/>
    <property type="match status" value="1"/>
</dbReference>
<dbReference type="GO" id="GO:0016020">
    <property type="term" value="C:membrane"/>
    <property type="evidence" value="ECO:0007669"/>
    <property type="project" value="InterPro"/>
</dbReference>
<keyword evidence="1" id="KW-0805">Transcription regulation</keyword>
<dbReference type="InterPro" id="IPR003660">
    <property type="entry name" value="HAMP_dom"/>
</dbReference>
<dbReference type="InterPro" id="IPR053142">
    <property type="entry name" value="PchR_regulatory_protein"/>
</dbReference>
<dbReference type="PROSITE" id="PS00041">
    <property type="entry name" value="HTH_ARAC_FAMILY_1"/>
    <property type="match status" value="1"/>
</dbReference>